<organism evidence="2 3">
    <name type="scientific">Ramlibacter albus</name>
    <dbReference type="NCBI Taxonomy" id="2079448"/>
    <lineage>
        <taxon>Bacteria</taxon>
        <taxon>Pseudomonadati</taxon>
        <taxon>Pseudomonadota</taxon>
        <taxon>Betaproteobacteria</taxon>
        <taxon>Burkholderiales</taxon>
        <taxon>Comamonadaceae</taxon>
        <taxon>Ramlibacter</taxon>
    </lineage>
</organism>
<proteinExistence type="predicted"/>
<reference evidence="2" key="1">
    <citation type="submission" date="2020-08" db="EMBL/GenBank/DDBJ databases">
        <title>Ramlibacter sp. GTP1 16S ribosomal RNA gene genome sequencing and assembly.</title>
        <authorList>
            <person name="Kang M."/>
        </authorList>
    </citation>
    <scope>NUCLEOTIDE SEQUENCE</scope>
    <source>
        <strain evidence="2">GTP1</strain>
    </source>
</reference>
<dbReference type="Proteomes" id="UP000596827">
    <property type="component" value="Unassembled WGS sequence"/>
</dbReference>
<dbReference type="EMBL" id="JACORU010000007">
    <property type="protein sequence ID" value="MBC5766580.1"/>
    <property type="molecule type" value="Genomic_DNA"/>
</dbReference>
<gene>
    <name evidence="2" type="ORF">H8R02_19075</name>
</gene>
<dbReference type="RefSeq" id="WP_187083071.1">
    <property type="nucleotide sequence ID" value="NZ_JACORU010000007.1"/>
</dbReference>
<dbReference type="SUPFAM" id="SSF50475">
    <property type="entry name" value="FMN-binding split barrel"/>
    <property type="match status" value="1"/>
</dbReference>
<dbReference type="Pfam" id="PF16242">
    <property type="entry name" value="Pyrid_ox_like"/>
    <property type="match status" value="1"/>
</dbReference>
<evidence type="ECO:0000313" key="2">
    <source>
        <dbReference type="EMBL" id="MBC5766580.1"/>
    </source>
</evidence>
<evidence type="ECO:0000259" key="1">
    <source>
        <dbReference type="Pfam" id="PF16242"/>
    </source>
</evidence>
<sequence>MSEKNKSDHEKLWELIKDTRFGMLTHRHADGKLHAHPLTTQNKELAADGILYFFVSKSTELGQRVQQDGNVNISYAHLDKDAYVSVTGTARVSEDMAKKRELFNPIAKAWFPGGPQDPDMELLEVHIDEAEYWDVKQSKLRQLFTMAKAAVTGKPPKGDMADHGEMQFNS</sequence>
<protein>
    <submittedName>
        <fullName evidence="2">Pyridoxamine 5'-phosphate oxidase family protein</fullName>
    </submittedName>
</protein>
<dbReference type="PANTHER" id="PTHR34818">
    <property type="entry name" value="PROTEIN BLI-3"/>
    <property type="match status" value="1"/>
</dbReference>
<dbReference type="InterPro" id="IPR012349">
    <property type="entry name" value="Split_barrel_FMN-bd"/>
</dbReference>
<name>A0A923S3L8_9BURK</name>
<evidence type="ECO:0000313" key="3">
    <source>
        <dbReference type="Proteomes" id="UP000596827"/>
    </source>
</evidence>
<feature type="domain" description="General stress protein FMN-binding split barrel" evidence="1">
    <location>
        <begin position="9"/>
        <end position="155"/>
    </location>
</feature>
<dbReference type="Gene3D" id="2.30.110.10">
    <property type="entry name" value="Electron Transport, Fmn-binding Protein, Chain A"/>
    <property type="match status" value="1"/>
</dbReference>
<dbReference type="InterPro" id="IPR052917">
    <property type="entry name" value="Stress-Dev_Protein"/>
</dbReference>
<dbReference type="InterPro" id="IPR038725">
    <property type="entry name" value="YdaG_split_barrel_FMN-bd"/>
</dbReference>
<dbReference type="PANTHER" id="PTHR34818:SF1">
    <property type="entry name" value="PROTEIN BLI-3"/>
    <property type="match status" value="1"/>
</dbReference>
<comment type="caution">
    <text evidence="2">The sequence shown here is derived from an EMBL/GenBank/DDBJ whole genome shotgun (WGS) entry which is preliminary data.</text>
</comment>
<accession>A0A923S3L8</accession>
<keyword evidence="3" id="KW-1185">Reference proteome</keyword>
<dbReference type="AlphaFoldDB" id="A0A923S3L8"/>